<dbReference type="SUPFAM" id="SSF55781">
    <property type="entry name" value="GAF domain-like"/>
    <property type="match status" value="1"/>
</dbReference>
<dbReference type="EC" id="2.7.13.3" evidence="2"/>
<dbReference type="Pfam" id="PF13185">
    <property type="entry name" value="GAF_2"/>
    <property type="match status" value="1"/>
</dbReference>
<evidence type="ECO:0000256" key="1">
    <source>
        <dbReference type="ARBA" id="ARBA00000085"/>
    </source>
</evidence>
<keyword evidence="9" id="KW-1185">Reference proteome</keyword>
<dbReference type="RefSeq" id="WP_170033083.1">
    <property type="nucleotide sequence ID" value="NZ_JABDTL010000001.1"/>
</dbReference>
<organism evidence="8 9">
    <name type="scientific">Longimicrobium terrae</name>
    <dbReference type="NCBI Taxonomy" id="1639882"/>
    <lineage>
        <taxon>Bacteria</taxon>
        <taxon>Pseudomonadati</taxon>
        <taxon>Gemmatimonadota</taxon>
        <taxon>Longimicrobiia</taxon>
        <taxon>Longimicrobiales</taxon>
        <taxon>Longimicrobiaceae</taxon>
        <taxon>Longimicrobium</taxon>
    </lineage>
</organism>
<dbReference type="InterPro" id="IPR036890">
    <property type="entry name" value="HATPase_C_sf"/>
</dbReference>
<dbReference type="InterPro" id="IPR004358">
    <property type="entry name" value="Sig_transdc_His_kin-like_C"/>
</dbReference>
<dbReference type="InterPro" id="IPR029016">
    <property type="entry name" value="GAF-like_dom_sf"/>
</dbReference>
<dbReference type="SMART" id="SM00388">
    <property type="entry name" value="HisKA"/>
    <property type="match status" value="1"/>
</dbReference>
<comment type="catalytic activity">
    <reaction evidence="1">
        <text>ATP + protein L-histidine = ADP + protein N-phospho-L-histidine.</text>
        <dbReference type="EC" id="2.7.13.3"/>
    </reaction>
</comment>
<evidence type="ECO:0000256" key="5">
    <source>
        <dbReference type="ARBA" id="ARBA00022777"/>
    </source>
</evidence>
<evidence type="ECO:0000256" key="3">
    <source>
        <dbReference type="ARBA" id="ARBA00022553"/>
    </source>
</evidence>
<keyword evidence="4" id="KW-0808">Transferase</keyword>
<dbReference type="PROSITE" id="PS50109">
    <property type="entry name" value="HIS_KIN"/>
    <property type="match status" value="1"/>
</dbReference>
<dbReference type="PANTHER" id="PTHR43047">
    <property type="entry name" value="TWO-COMPONENT HISTIDINE PROTEIN KINASE"/>
    <property type="match status" value="1"/>
</dbReference>
<evidence type="ECO:0000256" key="4">
    <source>
        <dbReference type="ARBA" id="ARBA00022679"/>
    </source>
</evidence>
<dbReference type="SUPFAM" id="SSF55874">
    <property type="entry name" value="ATPase domain of HSP90 chaperone/DNA topoisomerase II/histidine kinase"/>
    <property type="match status" value="1"/>
</dbReference>
<dbReference type="PRINTS" id="PR00344">
    <property type="entry name" value="BCTRLSENSOR"/>
</dbReference>
<dbReference type="Gene3D" id="1.10.287.130">
    <property type="match status" value="1"/>
</dbReference>
<comment type="caution">
    <text evidence="8">The sequence shown here is derived from an EMBL/GenBank/DDBJ whole genome shotgun (WGS) entry which is preliminary data.</text>
</comment>
<dbReference type="SUPFAM" id="SSF47384">
    <property type="entry name" value="Homodimeric domain of signal transducing histidine kinase"/>
    <property type="match status" value="1"/>
</dbReference>
<dbReference type="SMART" id="SM00387">
    <property type="entry name" value="HATPase_c"/>
    <property type="match status" value="1"/>
</dbReference>
<dbReference type="InterPro" id="IPR003018">
    <property type="entry name" value="GAF"/>
</dbReference>
<dbReference type="SMART" id="SM00065">
    <property type="entry name" value="GAF"/>
    <property type="match status" value="1"/>
</dbReference>
<dbReference type="FunFam" id="1.10.287.130:FF:000001">
    <property type="entry name" value="Two-component sensor histidine kinase"/>
    <property type="match status" value="1"/>
</dbReference>
<dbReference type="GO" id="GO:0000155">
    <property type="term" value="F:phosphorelay sensor kinase activity"/>
    <property type="evidence" value="ECO:0007669"/>
    <property type="project" value="InterPro"/>
</dbReference>
<keyword evidence="3" id="KW-0597">Phosphoprotein</keyword>
<dbReference type="Pfam" id="PF00512">
    <property type="entry name" value="HisKA"/>
    <property type="match status" value="1"/>
</dbReference>
<dbReference type="Gene3D" id="3.30.450.40">
    <property type="match status" value="1"/>
</dbReference>
<dbReference type="EMBL" id="JACHIA010000023">
    <property type="protein sequence ID" value="MBB6073371.1"/>
    <property type="molecule type" value="Genomic_DNA"/>
</dbReference>
<evidence type="ECO:0000256" key="2">
    <source>
        <dbReference type="ARBA" id="ARBA00012438"/>
    </source>
</evidence>
<dbReference type="InterPro" id="IPR003661">
    <property type="entry name" value="HisK_dim/P_dom"/>
</dbReference>
<evidence type="ECO:0000256" key="6">
    <source>
        <dbReference type="ARBA" id="ARBA00023012"/>
    </source>
</evidence>
<keyword evidence="5 8" id="KW-0418">Kinase</keyword>
<dbReference type="InterPro" id="IPR036097">
    <property type="entry name" value="HisK_dim/P_sf"/>
</dbReference>
<evidence type="ECO:0000259" key="7">
    <source>
        <dbReference type="PROSITE" id="PS50109"/>
    </source>
</evidence>
<protein>
    <recommendedName>
        <fullName evidence="2">histidine kinase</fullName>
        <ecNumber evidence="2">2.7.13.3</ecNumber>
    </recommendedName>
</protein>
<reference evidence="8 9" key="1">
    <citation type="submission" date="2020-08" db="EMBL/GenBank/DDBJ databases">
        <title>Genomic Encyclopedia of Type Strains, Phase IV (KMG-IV): sequencing the most valuable type-strain genomes for metagenomic binning, comparative biology and taxonomic classification.</title>
        <authorList>
            <person name="Goeker M."/>
        </authorList>
    </citation>
    <scope>NUCLEOTIDE SEQUENCE [LARGE SCALE GENOMIC DNA]</scope>
    <source>
        <strain evidence="8 9">DSM 29007</strain>
    </source>
</reference>
<evidence type="ECO:0000313" key="9">
    <source>
        <dbReference type="Proteomes" id="UP000582837"/>
    </source>
</evidence>
<dbReference type="InterPro" id="IPR003594">
    <property type="entry name" value="HATPase_dom"/>
</dbReference>
<evidence type="ECO:0000313" key="8">
    <source>
        <dbReference type="EMBL" id="MBB6073371.1"/>
    </source>
</evidence>
<dbReference type="InterPro" id="IPR005467">
    <property type="entry name" value="His_kinase_dom"/>
</dbReference>
<dbReference type="AlphaFoldDB" id="A0A841H5F7"/>
<keyword evidence="6" id="KW-0902">Two-component regulatory system</keyword>
<sequence length="556" mass="58868">MDPREATLRVYQSEDAASALHAVCGAVAAGVWVAADGRVVAATPEGTVLSPRLLAAALGAASPTVHPLTPGFPDDAAEHPGASALLLPLRGPGVAEGTAPAAVVVMGVCRFGVDAPWRDLARALAEVGAREMRTRALEEEAETFRRRAEESEALHVLGLAANRTLDPDEVLNMVARFTRTLLGAHYVTVNATSAGRIRTLASAGLRAPDGAGDDPFAARVAEAGKPLTLDSSESAATDEPFHAAEGMRAGLGVPLAAFGETFGALVVGYRREYEITPRDVRLALTLAGHAAVAISNARLHEALAERSDELERANEELRWSAAAKDRFFASVSHELRTPLNAILGYNSLLLDGVVGRLEPESVAFLQRSQRATQNLLYLVNDVLDLSKMEAGKLELVIDLVSPYMVVDDAVSTVEPLAREKKLAIAVAPGAVLPRLHTDGDRVRQILVNLLSNAIKFTDRGAVTVVLDAPQAEADDGSGMRRWVEVRVSDTGPGIRPEDQERIFHEFEQVSGATGRGGTGLGLAISRKLARLLGGELRVESTPGHGSTFVLRLPADG</sequence>
<dbReference type="Gene3D" id="3.30.565.10">
    <property type="entry name" value="Histidine kinase-like ATPase, C-terminal domain"/>
    <property type="match status" value="1"/>
</dbReference>
<name>A0A841H5F7_9BACT</name>
<dbReference type="Pfam" id="PF02518">
    <property type="entry name" value="HATPase_c"/>
    <property type="match status" value="1"/>
</dbReference>
<accession>A0A841H5F7</accession>
<feature type="domain" description="Histidine kinase" evidence="7">
    <location>
        <begin position="330"/>
        <end position="556"/>
    </location>
</feature>
<dbReference type="Proteomes" id="UP000582837">
    <property type="component" value="Unassembled WGS sequence"/>
</dbReference>
<dbReference type="CDD" id="cd00082">
    <property type="entry name" value="HisKA"/>
    <property type="match status" value="1"/>
</dbReference>
<proteinExistence type="predicted"/>
<gene>
    <name evidence="8" type="ORF">HNQ61_005038</name>
</gene>